<evidence type="ECO:0000313" key="1">
    <source>
        <dbReference type="EMBL" id="RVW82082.1"/>
    </source>
</evidence>
<dbReference type="EMBL" id="QGNW01000245">
    <property type="protein sequence ID" value="RVW82082.1"/>
    <property type="molecule type" value="Genomic_DNA"/>
</dbReference>
<evidence type="ECO:0008006" key="3">
    <source>
        <dbReference type="Google" id="ProtNLM"/>
    </source>
</evidence>
<reference evidence="1 2" key="1">
    <citation type="journal article" date="2018" name="PLoS Genet.">
        <title>Population sequencing reveals clonal diversity and ancestral inbreeding in the grapevine cultivar Chardonnay.</title>
        <authorList>
            <person name="Roach M.J."/>
            <person name="Johnson D.L."/>
            <person name="Bohlmann J."/>
            <person name="van Vuuren H.J."/>
            <person name="Jones S.J."/>
            <person name="Pretorius I.S."/>
            <person name="Schmidt S.A."/>
            <person name="Borneman A.R."/>
        </authorList>
    </citation>
    <scope>NUCLEOTIDE SEQUENCE [LARGE SCALE GENOMIC DNA]</scope>
    <source>
        <strain evidence="2">cv. Chardonnay</strain>
        <tissue evidence="1">Leaf</tissue>
    </source>
</reference>
<name>A0A438HC89_VITVI</name>
<evidence type="ECO:0000313" key="2">
    <source>
        <dbReference type="Proteomes" id="UP000288805"/>
    </source>
</evidence>
<sequence>MDKWKGGLGSKNLSTINKLFLGNGVGDLEVREGYGVGVWKASKGGWEVFKGRIGFKMGYENRVKFWKDRWCRGTPWREILFELYSMASTQNEWEIDLSPFPLCHMGEGVGVLFDIVWNSWLPSRVSFFAWEADLGVQWVMHSSIRSALLR</sequence>
<protein>
    <recommendedName>
        <fullName evidence="3">Reverse transcriptase zinc-binding domain-containing protein</fullName>
    </recommendedName>
</protein>
<accession>A0A438HC89</accession>
<gene>
    <name evidence="1" type="ORF">CK203_049059</name>
</gene>
<comment type="caution">
    <text evidence="1">The sequence shown here is derived from an EMBL/GenBank/DDBJ whole genome shotgun (WGS) entry which is preliminary data.</text>
</comment>
<proteinExistence type="predicted"/>
<dbReference type="AlphaFoldDB" id="A0A438HC89"/>
<dbReference type="Proteomes" id="UP000288805">
    <property type="component" value="Unassembled WGS sequence"/>
</dbReference>
<organism evidence="1 2">
    <name type="scientific">Vitis vinifera</name>
    <name type="common">Grape</name>
    <dbReference type="NCBI Taxonomy" id="29760"/>
    <lineage>
        <taxon>Eukaryota</taxon>
        <taxon>Viridiplantae</taxon>
        <taxon>Streptophyta</taxon>
        <taxon>Embryophyta</taxon>
        <taxon>Tracheophyta</taxon>
        <taxon>Spermatophyta</taxon>
        <taxon>Magnoliopsida</taxon>
        <taxon>eudicotyledons</taxon>
        <taxon>Gunneridae</taxon>
        <taxon>Pentapetalae</taxon>
        <taxon>rosids</taxon>
        <taxon>Vitales</taxon>
        <taxon>Vitaceae</taxon>
        <taxon>Viteae</taxon>
        <taxon>Vitis</taxon>
    </lineage>
</organism>